<dbReference type="InterPro" id="IPR035979">
    <property type="entry name" value="RBD_domain_sf"/>
</dbReference>
<feature type="region of interest" description="Disordered" evidence="2">
    <location>
        <begin position="351"/>
        <end position="373"/>
    </location>
</feature>
<dbReference type="Gramene" id="Psat0s1478g0400.1">
    <property type="protein sequence ID" value="Psat0s1478g0400.1.cds"/>
    <property type="gene ID" value="Psat0s1478g0400"/>
</dbReference>
<dbReference type="GO" id="GO:0003682">
    <property type="term" value="F:chromatin binding"/>
    <property type="evidence" value="ECO:0007669"/>
    <property type="project" value="InterPro"/>
</dbReference>
<dbReference type="AlphaFoldDB" id="A0A9D4WIG8"/>
<gene>
    <name evidence="5" type="ORF">KIW84_050836</name>
</gene>
<dbReference type="Gramene" id="PSAT_LOCUS24103_t1">
    <property type="protein sequence ID" value="CAL5205159.1"/>
    <property type="gene ID" value="PSAT_LOCUS24103"/>
</dbReference>
<name>A0A9D4WIG8_PEA</name>
<dbReference type="GO" id="GO:0003723">
    <property type="term" value="F:RNA binding"/>
    <property type="evidence" value="ECO:0007669"/>
    <property type="project" value="UniProtKB-UniRule"/>
</dbReference>
<dbReference type="OrthoDB" id="1896853at2759"/>
<feature type="compositionally biased region" description="Polar residues" evidence="2">
    <location>
        <begin position="395"/>
        <end position="405"/>
    </location>
</feature>
<reference evidence="5 6" key="1">
    <citation type="journal article" date="2022" name="Nat. Genet.">
        <title>Improved pea reference genome and pan-genome highlight genomic features and evolutionary characteristics.</title>
        <authorList>
            <person name="Yang T."/>
            <person name="Liu R."/>
            <person name="Luo Y."/>
            <person name="Hu S."/>
            <person name="Wang D."/>
            <person name="Wang C."/>
            <person name="Pandey M.K."/>
            <person name="Ge S."/>
            <person name="Xu Q."/>
            <person name="Li N."/>
            <person name="Li G."/>
            <person name="Huang Y."/>
            <person name="Saxena R.K."/>
            <person name="Ji Y."/>
            <person name="Li M."/>
            <person name="Yan X."/>
            <person name="He Y."/>
            <person name="Liu Y."/>
            <person name="Wang X."/>
            <person name="Xiang C."/>
            <person name="Varshney R.K."/>
            <person name="Ding H."/>
            <person name="Gao S."/>
            <person name="Zong X."/>
        </authorList>
    </citation>
    <scope>NUCLEOTIDE SEQUENCE [LARGE SCALE GENOMIC DNA]</scope>
    <source>
        <strain evidence="5 6">cv. Zhongwan 6</strain>
    </source>
</reference>
<dbReference type="PROSITE" id="PS50102">
    <property type="entry name" value="RRM"/>
    <property type="match status" value="1"/>
</dbReference>
<evidence type="ECO:0000313" key="6">
    <source>
        <dbReference type="Proteomes" id="UP001058974"/>
    </source>
</evidence>
<dbReference type="InterPro" id="IPR012677">
    <property type="entry name" value="Nucleotide-bd_a/b_plait_sf"/>
</dbReference>
<dbReference type="SMART" id="SM00439">
    <property type="entry name" value="BAH"/>
    <property type="match status" value="1"/>
</dbReference>
<dbReference type="InterPro" id="IPR000504">
    <property type="entry name" value="RRM_dom"/>
</dbReference>
<feature type="region of interest" description="Disordered" evidence="2">
    <location>
        <begin position="387"/>
        <end position="430"/>
    </location>
</feature>
<keyword evidence="6" id="KW-1185">Reference proteome</keyword>
<evidence type="ECO:0000259" key="3">
    <source>
        <dbReference type="PROSITE" id="PS50102"/>
    </source>
</evidence>
<dbReference type="EMBL" id="JAMSHJ010000005">
    <property type="protein sequence ID" value="KAI5403409.1"/>
    <property type="molecule type" value="Genomic_DNA"/>
</dbReference>
<feature type="domain" description="BAH" evidence="4">
    <location>
        <begin position="38"/>
        <end position="163"/>
    </location>
</feature>
<feature type="compositionally biased region" description="Acidic residues" evidence="2">
    <location>
        <begin position="409"/>
        <end position="419"/>
    </location>
</feature>
<dbReference type="PANTHER" id="PTHR47073:SF2">
    <property type="entry name" value="PROTEIN ANTI-SILENCING 1"/>
    <property type="match status" value="1"/>
</dbReference>
<dbReference type="Pfam" id="PF01426">
    <property type="entry name" value="BAH"/>
    <property type="match status" value="1"/>
</dbReference>
<dbReference type="InterPro" id="IPR043151">
    <property type="entry name" value="BAH_sf"/>
</dbReference>
<dbReference type="CDD" id="cd00590">
    <property type="entry name" value="RRM_SF"/>
    <property type="match status" value="1"/>
</dbReference>
<dbReference type="Gene3D" id="3.30.70.330">
    <property type="match status" value="1"/>
</dbReference>
<dbReference type="SUPFAM" id="SSF54928">
    <property type="entry name" value="RNA-binding domain, RBD"/>
    <property type="match status" value="1"/>
</dbReference>
<dbReference type="Proteomes" id="UP001058974">
    <property type="component" value="Chromosome 5"/>
</dbReference>
<evidence type="ECO:0000256" key="2">
    <source>
        <dbReference type="SAM" id="MobiDB-lite"/>
    </source>
</evidence>
<dbReference type="Gene3D" id="2.30.30.490">
    <property type="match status" value="1"/>
</dbReference>
<accession>A0A9D4WIG8</accession>
<dbReference type="Gramene" id="Psat05G0083600-T1">
    <property type="protein sequence ID" value="KAI5403409.1"/>
    <property type="gene ID" value="KIW84_050836"/>
</dbReference>
<feature type="domain" description="RRM" evidence="3">
    <location>
        <begin position="491"/>
        <end position="574"/>
    </location>
</feature>
<keyword evidence="1" id="KW-0694">RNA-binding</keyword>
<protein>
    <recommendedName>
        <fullName evidence="7">BAH domain-containing protein</fullName>
    </recommendedName>
</protein>
<evidence type="ECO:0000256" key="1">
    <source>
        <dbReference type="PROSITE-ProRule" id="PRU00176"/>
    </source>
</evidence>
<evidence type="ECO:0000259" key="4">
    <source>
        <dbReference type="PROSITE" id="PS51038"/>
    </source>
</evidence>
<feature type="compositionally biased region" description="Basic and acidic residues" evidence="2">
    <location>
        <begin position="420"/>
        <end position="430"/>
    </location>
</feature>
<dbReference type="FunFam" id="2.30.30.490:FF:000017">
    <property type="entry name" value="Bromo-adjacent homology (BAH) domain-containing protein"/>
    <property type="match status" value="1"/>
</dbReference>
<evidence type="ECO:0008006" key="7">
    <source>
        <dbReference type="Google" id="ProtNLM"/>
    </source>
</evidence>
<dbReference type="PANTHER" id="PTHR47073">
    <property type="entry name" value="PROTEIN ANTI-SILENCING 1"/>
    <property type="match status" value="1"/>
</dbReference>
<evidence type="ECO:0000313" key="5">
    <source>
        <dbReference type="EMBL" id="KAI5403409.1"/>
    </source>
</evidence>
<comment type="caution">
    <text evidence="5">The sequence shown here is derived from an EMBL/GenBank/DDBJ whole genome shotgun (WGS) entry which is preliminary data.</text>
</comment>
<organism evidence="5 6">
    <name type="scientific">Pisum sativum</name>
    <name type="common">Garden pea</name>
    <name type="synonym">Lathyrus oleraceus</name>
    <dbReference type="NCBI Taxonomy" id="3888"/>
    <lineage>
        <taxon>Eukaryota</taxon>
        <taxon>Viridiplantae</taxon>
        <taxon>Streptophyta</taxon>
        <taxon>Embryophyta</taxon>
        <taxon>Tracheophyta</taxon>
        <taxon>Spermatophyta</taxon>
        <taxon>Magnoliopsida</taxon>
        <taxon>eudicotyledons</taxon>
        <taxon>Gunneridae</taxon>
        <taxon>Pentapetalae</taxon>
        <taxon>rosids</taxon>
        <taxon>fabids</taxon>
        <taxon>Fabales</taxon>
        <taxon>Fabaceae</taxon>
        <taxon>Papilionoideae</taxon>
        <taxon>50 kb inversion clade</taxon>
        <taxon>NPAAA clade</taxon>
        <taxon>Hologalegina</taxon>
        <taxon>IRL clade</taxon>
        <taxon>Fabeae</taxon>
        <taxon>Lathyrus</taxon>
    </lineage>
</organism>
<dbReference type="InterPro" id="IPR001025">
    <property type="entry name" value="BAH_dom"/>
</dbReference>
<dbReference type="PROSITE" id="PS51038">
    <property type="entry name" value="BAH"/>
    <property type="match status" value="1"/>
</dbReference>
<proteinExistence type="predicted"/>
<sequence length="653" mass="74747">MVEETKEKDPEFKWGKKKGFGGKKREVIFYESFIYDGVAYTLYDSVYLYKEDEPEPFIGKIIKIWESGDKKKRVKVLWFFRPCEILNFLEGYEARENELFLAAGEGLGLANVNPLEAIAGKCDVACILKDDRNPHPLDAGLQNADFVCYRFFDVGKHAILDKIEDKIAGIEVKNIFNNLYSRKLGGLSKLGLDEKEVSVKVTTSNEAATLSSDKNNQLLVEKLDGKCFDNVDSRDKTLPQAKEKENGVYMTSLAKQKSLAKLSHCSRDSLEMKEISKIGGNVSIDKTLLKSKNNLEMGGHNIVGIPDRQINKRLGEGEVYEKEKYGISSAKITSNVKNRRNYDEYDDVKEVPSKKPKIDTMSVKHSEKKLPDRQINKRLGENKAFEKEKYGASSARKTNNVQNRRTYYDNDDDDDDDEKEVPSKKPKIDTMHAKLARDKLQKESSTTSLNVEHKLDYRVMEVTQRPDVDRSKWFKPMAWEEKMKNACEQGKLVRLENLDPSLTSSEVQNIIWHGFEESCTAKMIQKTAYSSPHSGQAFVIFKRKEAAESVVRKLEEGCFLMSNGRPLVGSFELPCLSGKKPIFYGHHAIDQPRQRETKDALSTSHCSQPNNIEYDMALEWCLLQEREDKSWRRLYQRQGEELSKLKAKLKSKI</sequence>